<evidence type="ECO:0000256" key="2">
    <source>
        <dbReference type="ARBA" id="ARBA00022555"/>
    </source>
</evidence>
<dbReference type="Gene3D" id="1.10.1200.80">
    <property type="entry name" value="Putative flavin oxidoreducatase, domain 2"/>
    <property type="match status" value="1"/>
</dbReference>
<name>A0A238Y6N5_9BACT</name>
<keyword evidence="16" id="KW-1185">Reference proteome</keyword>
<comment type="catalytic activity">
    <reaction evidence="10">
        <text>a 5,6-dihydrouridine in tRNA + NAD(+) = a uridine in tRNA + NADH + H(+)</text>
        <dbReference type="Rhea" id="RHEA:54452"/>
        <dbReference type="Rhea" id="RHEA-COMP:13339"/>
        <dbReference type="Rhea" id="RHEA-COMP:13887"/>
        <dbReference type="ChEBI" id="CHEBI:15378"/>
        <dbReference type="ChEBI" id="CHEBI:57540"/>
        <dbReference type="ChEBI" id="CHEBI:57945"/>
        <dbReference type="ChEBI" id="CHEBI:65315"/>
        <dbReference type="ChEBI" id="CHEBI:74443"/>
    </reaction>
</comment>
<keyword evidence="6" id="KW-0521">NADP</keyword>
<evidence type="ECO:0000256" key="7">
    <source>
        <dbReference type="ARBA" id="ARBA00022884"/>
    </source>
</evidence>
<dbReference type="GO" id="GO:0000049">
    <property type="term" value="F:tRNA binding"/>
    <property type="evidence" value="ECO:0007669"/>
    <property type="project" value="UniProtKB-KW"/>
</dbReference>
<dbReference type="PANTHER" id="PTHR45846:SF1">
    <property type="entry name" value="TRNA-DIHYDROURIDINE(47) SYNTHASE [NAD(P)(+)]-LIKE"/>
    <property type="match status" value="1"/>
</dbReference>
<feature type="active site" description="Proton donor" evidence="12">
    <location>
        <position position="103"/>
    </location>
</feature>
<evidence type="ECO:0000313" key="16">
    <source>
        <dbReference type="Proteomes" id="UP000198324"/>
    </source>
</evidence>
<evidence type="ECO:0000256" key="9">
    <source>
        <dbReference type="ARBA" id="ARBA00048205"/>
    </source>
</evidence>
<comment type="catalytic activity">
    <reaction evidence="9">
        <text>a 5,6-dihydrouridine in tRNA + NADP(+) = a uridine in tRNA + NADPH + H(+)</text>
        <dbReference type="Rhea" id="RHEA:23624"/>
        <dbReference type="Rhea" id="RHEA-COMP:13339"/>
        <dbReference type="Rhea" id="RHEA-COMP:13887"/>
        <dbReference type="ChEBI" id="CHEBI:15378"/>
        <dbReference type="ChEBI" id="CHEBI:57783"/>
        <dbReference type="ChEBI" id="CHEBI:58349"/>
        <dbReference type="ChEBI" id="CHEBI:65315"/>
        <dbReference type="ChEBI" id="CHEBI:74443"/>
    </reaction>
</comment>
<dbReference type="InterPro" id="IPR035587">
    <property type="entry name" value="DUS-like_FMN-bd"/>
</dbReference>
<keyword evidence="4 11" id="KW-0288">FMN</keyword>
<comment type="cofactor">
    <cofactor evidence="11 13">
        <name>FMN</name>
        <dbReference type="ChEBI" id="CHEBI:58210"/>
    </cofactor>
</comment>
<dbReference type="PIRSF" id="PIRSF006621">
    <property type="entry name" value="Dus"/>
    <property type="match status" value="1"/>
</dbReference>
<evidence type="ECO:0000256" key="3">
    <source>
        <dbReference type="ARBA" id="ARBA00022630"/>
    </source>
</evidence>
<comment type="similarity">
    <text evidence="11">Belongs to the dus family.</text>
</comment>
<evidence type="ECO:0000256" key="10">
    <source>
        <dbReference type="ARBA" id="ARBA00048802"/>
    </source>
</evidence>
<proteinExistence type="inferred from homology"/>
<evidence type="ECO:0000256" key="1">
    <source>
        <dbReference type="ARBA" id="ARBA00002790"/>
    </source>
</evidence>
<keyword evidence="13" id="KW-0547">Nucleotide-binding</keyword>
<evidence type="ECO:0000256" key="11">
    <source>
        <dbReference type="PIRNR" id="PIRNR006621"/>
    </source>
</evidence>
<keyword evidence="8 11" id="KW-0560">Oxidoreductase</keyword>
<keyword evidence="7" id="KW-0694">RNA-binding</keyword>
<sequence length="340" mass="36547">MTANHPSLPFSPDAPWLAPLAGYSDLPFRTLCRIYGAACSETEMVSTKGLVFGGYGTERLLATTAADTPLVVQLFGAEPEIYEQAMPLLLERGFRHFDLNAGCSVRKVNKSGSGSALMSRPELLRRIVAVMVRAAGPGNVGVKLRLGFTPGEENYLDLGRALQDQGVGWLTLHPRTAKQLFTGQARWSAIRELAEAVSIPVLASGDLFTAEDAARCLAETGCAGVMFARGALTDPMIFRRLRDILAGCGSAPRTADELAEAALTHIRLVRELDATPRAFRALRAFLPRYAKGFTGIRALRHALLCCEDWETLTRTAADISQLTADAAPLDLSDLAQGCGA</sequence>
<dbReference type="Proteomes" id="UP000198324">
    <property type="component" value="Unassembled WGS sequence"/>
</dbReference>
<dbReference type="PANTHER" id="PTHR45846">
    <property type="entry name" value="TRNA-DIHYDROURIDINE(47) SYNTHASE [NAD(P)(+)]-LIKE"/>
    <property type="match status" value="1"/>
</dbReference>
<keyword evidence="3 11" id="KW-0285">Flavoprotein</keyword>
<feature type="domain" description="DUS-like FMN-binding" evidence="14">
    <location>
        <begin position="17"/>
        <end position="309"/>
    </location>
</feature>
<dbReference type="Pfam" id="PF01207">
    <property type="entry name" value="Dus"/>
    <property type="match status" value="1"/>
</dbReference>
<organism evidence="15 16">
    <name type="scientific">Humidesulfovibrio mexicanus</name>
    <dbReference type="NCBI Taxonomy" id="147047"/>
    <lineage>
        <taxon>Bacteria</taxon>
        <taxon>Pseudomonadati</taxon>
        <taxon>Thermodesulfobacteriota</taxon>
        <taxon>Desulfovibrionia</taxon>
        <taxon>Desulfovibrionales</taxon>
        <taxon>Desulfovibrionaceae</taxon>
        <taxon>Humidesulfovibrio</taxon>
    </lineage>
</organism>
<dbReference type="Gene3D" id="3.20.20.70">
    <property type="entry name" value="Aldolase class I"/>
    <property type="match status" value="1"/>
</dbReference>
<evidence type="ECO:0000313" key="15">
    <source>
        <dbReference type="EMBL" id="SNR65999.1"/>
    </source>
</evidence>
<dbReference type="OrthoDB" id="9764501at2"/>
<dbReference type="EC" id="1.3.1.-" evidence="11"/>
<gene>
    <name evidence="15" type="ORF">SAMN04488503_0678</name>
</gene>
<dbReference type="EMBL" id="FZOC01000001">
    <property type="protein sequence ID" value="SNR65999.1"/>
    <property type="molecule type" value="Genomic_DNA"/>
</dbReference>
<feature type="binding site" evidence="13">
    <location>
        <begin position="228"/>
        <end position="229"/>
    </location>
    <ligand>
        <name>FMN</name>
        <dbReference type="ChEBI" id="CHEBI:58210"/>
    </ligand>
</feature>
<dbReference type="CDD" id="cd02801">
    <property type="entry name" value="DUS_like_FMN"/>
    <property type="match status" value="1"/>
</dbReference>
<evidence type="ECO:0000256" key="6">
    <source>
        <dbReference type="ARBA" id="ARBA00022857"/>
    </source>
</evidence>
<keyword evidence="5 11" id="KW-0819">tRNA processing</keyword>
<dbReference type="AlphaFoldDB" id="A0A238Y6N5"/>
<dbReference type="InterPro" id="IPR013785">
    <property type="entry name" value="Aldolase_TIM"/>
</dbReference>
<evidence type="ECO:0000256" key="13">
    <source>
        <dbReference type="PIRSR" id="PIRSR006621-2"/>
    </source>
</evidence>
<feature type="binding site" evidence="13">
    <location>
        <position position="143"/>
    </location>
    <ligand>
        <name>FMN</name>
        <dbReference type="ChEBI" id="CHEBI:58210"/>
    </ligand>
</feature>
<dbReference type="RefSeq" id="WP_089271687.1">
    <property type="nucleotide sequence ID" value="NZ_FZOC01000001.1"/>
</dbReference>
<dbReference type="GO" id="GO:0017150">
    <property type="term" value="F:tRNA dihydrouridine synthase activity"/>
    <property type="evidence" value="ECO:0007669"/>
    <property type="project" value="InterPro"/>
</dbReference>
<feature type="binding site" evidence="13">
    <location>
        <position position="173"/>
    </location>
    <ligand>
        <name>FMN</name>
        <dbReference type="ChEBI" id="CHEBI:58210"/>
    </ligand>
</feature>
<dbReference type="InterPro" id="IPR024036">
    <property type="entry name" value="tRNA-dHydroUridine_Synthase_C"/>
</dbReference>
<evidence type="ECO:0000256" key="12">
    <source>
        <dbReference type="PIRSR" id="PIRSR006621-1"/>
    </source>
</evidence>
<accession>A0A238Y6N5</accession>
<protein>
    <recommendedName>
        <fullName evidence="11">tRNA-dihydrouridine synthase</fullName>
        <ecNumber evidence="11">1.3.1.-</ecNumber>
    </recommendedName>
</protein>
<evidence type="ECO:0000259" key="14">
    <source>
        <dbReference type="Pfam" id="PF01207"/>
    </source>
</evidence>
<dbReference type="SUPFAM" id="SSF51395">
    <property type="entry name" value="FMN-linked oxidoreductases"/>
    <property type="match status" value="1"/>
</dbReference>
<comment type="function">
    <text evidence="1 11">Catalyzes the synthesis of 5,6-dihydrouridine (D), a modified base found in the D-loop of most tRNAs, via the reduction of the C5-C6 double bond in target uridines.</text>
</comment>
<reference evidence="15 16" key="1">
    <citation type="submission" date="2017-06" db="EMBL/GenBank/DDBJ databases">
        <authorList>
            <person name="Kim H.J."/>
            <person name="Triplett B.A."/>
        </authorList>
    </citation>
    <scope>NUCLEOTIDE SEQUENCE [LARGE SCALE GENOMIC DNA]</scope>
    <source>
        <strain evidence="15 16">DSM 13116</strain>
    </source>
</reference>
<feature type="binding site" evidence="13">
    <location>
        <position position="73"/>
    </location>
    <ligand>
        <name>FMN</name>
        <dbReference type="ChEBI" id="CHEBI:58210"/>
    </ligand>
</feature>
<dbReference type="InterPro" id="IPR001269">
    <property type="entry name" value="DUS_fam"/>
</dbReference>
<evidence type="ECO:0000256" key="5">
    <source>
        <dbReference type="ARBA" id="ARBA00022694"/>
    </source>
</evidence>
<evidence type="ECO:0000256" key="8">
    <source>
        <dbReference type="ARBA" id="ARBA00023002"/>
    </source>
</evidence>
<dbReference type="GO" id="GO:0050660">
    <property type="term" value="F:flavin adenine dinucleotide binding"/>
    <property type="evidence" value="ECO:0007669"/>
    <property type="project" value="InterPro"/>
</dbReference>
<evidence type="ECO:0000256" key="4">
    <source>
        <dbReference type="ARBA" id="ARBA00022643"/>
    </source>
</evidence>
<keyword evidence="2" id="KW-0820">tRNA-binding</keyword>